<evidence type="ECO:0000313" key="12">
    <source>
        <dbReference type="EMBL" id="TXL76731.1"/>
    </source>
</evidence>
<feature type="binding site" evidence="9">
    <location>
        <begin position="113"/>
        <end position="121"/>
    </location>
    <ligand>
        <name>5-phospho-alpha-D-ribose 1-diphosphate</name>
        <dbReference type="ChEBI" id="CHEBI:58017"/>
    </ligand>
</feature>
<dbReference type="FunFam" id="3.40.1030.10:FF:000002">
    <property type="entry name" value="Anthranilate phosphoribosyltransferase"/>
    <property type="match status" value="1"/>
</dbReference>
<evidence type="ECO:0000256" key="7">
    <source>
        <dbReference type="ARBA" id="ARBA00052328"/>
    </source>
</evidence>
<feature type="binding site" evidence="9">
    <location>
        <position position="97"/>
    </location>
    <ligand>
        <name>Mg(2+)</name>
        <dbReference type="ChEBI" id="CHEBI:18420"/>
        <label>1</label>
    </ligand>
</feature>
<comment type="subunit">
    <text evidence="9">Homodimer.</text>
</comment>
<dbReference type="PANTHER" id="PTHR43285:SF2">
    <property type="entry name" value="ANTHRANILATE PHOSPHORIBOSYLTRANSFERASE"/>
    <property type="match status" value="1"/>
</dbReference>
<comment type="catalytic activity">
    <reaction evidence="7 9">
        <text>N-(5-phospho-beta-D-ribosyl)anthranilate + diphosphate = 5-phospho-alpha-D-ribose 1-diphosphate + anthranilate</text>
        <dbReference type="Rhea" id="RHEA:11768"/>
        <dbReference type="ChEBI" id="CHEBI:16567"/>
        <dbReference type="ChEBI" id="CHEBI:18277"/>
        <dbReference type="ChEBI" id="CHEBI:33019"/>
        <dbReference type="ChEBI" id="CHEBI:58017"/>
        <dbReference type="EC" id="2.4.2.18"/>
    </reaction>
</comment>
<feature type="binding site" evidence="9">
    <location>
        <position position="232"/>
    </location>
    <ligand>
        <name>Mg(2+)</name>
        <dbReference type="ChEBI" id="CHEBI:18420"/>
        <label>1</label>
    </ligand>
</feature>
<dbReference type="InterPro" id="IPR036320">
    <property type="entry name" value="Glycosyl_Trfase_fam3_N_dom_sf"/>
</dbReference>
<feature type="binding site" evidence="9">
    <location>
        <position position="116"/>
    </location>
    <ligand>
        <name>anthranilate</name>
        <dbReference type="ChEBI" id="CHEBI:16567"/>
        <label>1</label>
    </ligand>
</feature>
<evidence type="ECO:0000259" key="11">
    <source>
        <dbReference type="Pfam" id="PF02885"/>
    </source>
</evidence>
<dbReference type="Proteomes" id="UP000321638">
    <property type="component" value="Unassembled WGS sequence"/>
</dbReference>
<comment type="similarity">
    <text evidence="8">In the C-terminal section; belongs to the anthranilate phosphoribosyltransferase family.</text>
</comment>
<dbReference type="EMBL" id="VDUZ01000010">
    <property type="protein sequence ID" value="TXL76731.1"/>
    <property type="molecule type" value="Genomic_DNA"/>
</dbReference>
<organism evidence="12 13">
    <name type="scientific">Vineibacter terrae</name>
    <dbReference type="NCBI Taxonomy" id="2586908"/>
    <lineage>
        <taxon>Bacteria</taxon>
        <taxon>Pseudomonadati</taxon>
        <taxon>Pseudomonadota</taxon>
        <taxon>Alphaproteobacteria</taxon>
        <taxon>Hyphomicrobiales</taxon>
        <taxon>Vineibacter</taxon>
    </lineage>
</organism>
<keyword evidence="3 9" id="KW-0328">Glycosyltransferase</keyword>
<dbReference type="GO" id="GO:0000287">
    <property type="term" value="F:magnesium ion binding"/>
    <property type="evidence" value="ECO:0007669"/>
    <property type="project" value="UniProtKB-UniRule"/>
</dbReference>
<dbReference type="EC" id="2.4.2.18" evidence="9"/>
<dbReference type="InterPro" id="IPR005940">
    <property type="entry name" value="Anthranilate_Pribosyl_Tfrase"/>
</dbReference>
<evidence type="ECO:0000256" key="1">
    <source>
        <dbReference type="ARBA" id="ARBA00004907"/>
    </source>
</evidence>
<feature type="binding site" evidence="9">
    <location>
        <position position="232"/>
    </location>
    <ligand>
        <name>Mg(2+)</name>
        <dbReference type="ChEBI" id="CHEBI:18420"/>
        <label>2</label>
    </ligand>
</feature>
<comment type="pathway">
    <text evidence="1 9">Amino-acid biosynthesis; L-tryptophan biosynthesis; L-tryptophan from chorismate: step 2/5.</text>
</comment>
<feature type="binding site" evidence="9">
    <location>
        <position position="93"/>
    </location>
    <ligand>
        <name>5-phospho-alpha-D-ribose 1-diphosphate</name>
        <dbReference type="ChEBI" id="CHEBI:58017"/>
    </ligand>
</feature>
<dbReference type="Gene3D" id="1.20.970.10">
    <property type="entry name" value="Transferase, Pyrimidine Nucleoside Phosphorylase, Chain C"/>
    <property type="match status" value="1"/>
</dbReference>
<dbReference type="UniPathway" id="UPA00035">
    <property type="reaction ID" value="UER00041"/>
</dbReference>
<dbReference type="Pfam" id="PF02885">
    <property type="entry name" value="Glycos_trans_3N"/>
    <property type="match status" value="1"/>
</dbReference>
<feature type="binding site" evidence="9">
    <location>
        <begin position="95"/>
        <end position="98"/>
    </location>
    <ligand>
        <name>5-phospho-alpha-D-ribose 1-diphosphate</name>
        <dbReference type="ChEBI" id="CHEBI:58017"/>
    </ligand>
</feature>
<keyword evidence="9" id="KW-0460">Magnesium</keyword>
<dbReference type="NCBIfam" id="TIGR01245">
    <property type="entry name" value="trpD"/>
    <property type="match status" value="1"/>
</dbReference>
<feature type="domain" description="Glycosyl transferase family 3 N-terminal" evidence="11">
    <location>
        <begin position="9"/>
        <end position="70"/>
    </location>
</feature>
<evidence type="ECO:0000256" key="4">
    <source>
        <dbReference type="ARBA" id="ARBA00022679"/>
    </source>
</evidence>
<dbReference type="Gene3D" id="3.40.1030.10">
    <property type="entry name" value="Nucleoside phosphorylase/phosphoribosyltransferase catalytic domain"/>
    <property type="match status" value="1"/>
</dbReference>
<comment type="similarity">
    <text evidence="9">Belongs to the anthranilate phosphoribosyltransferase family.</text>
</comment>
<evidence type="ECO:0000256" key="8">
    <source>
        <dbReference type="ARBA" id="ARBA00061188"/>
    </source>
</evidence>
<dbReference type="GO" id="GO:0005829">
    <property type="term" value="C:cytosol"/>
    <property type="evidence" value="ECO:0007669"/>
    <property type="project" value="TreeGrafter"/>
</dbReference>
<name>A0A5C8PPB5_9HYPH</name>
<evidence type="ECO:0000256" key="2">
    <source>
        <dbReference type="ARBA" id="ARBA00022605"/>
    </source>
</evidence>
<dbReference type="SUPFAM" id="SSF47648">
    <property type="entry name" value="Nucleoside phosphorylase/phosphoribosyltransferase N-terminal domain"/>
    <property type="match status" value="1"/>
</dbReference>
<comment type="caution">
    <text evidence="12">The sequence shown here is derived from an EMBL/GenBank/DDBJ whole genome shotgun (WGS) entry which is preliminary data.</text>
</comment>
<comment type="cofactor">
    <cofactor evidence="9">
        <name>Mg(2+)</name>
        <dbReference type="ChEBI" id="CHEBI:18420"/>
    </cofactor>
    <text evidence="9">Binds 2 magnesium ions per monomer.</text>
</comment>
<feature type="binding site" evidence="9">
    <location>
        <position position="231"/>
    </location>
    <ligand>
        <name>Mg(2+)</name>
        <dbReference type="ChEBI" id="CHEBI:18420"/>
        <label>2</label>
    </ligand>
</feature>
<dbReference type="HAMAP" id="MF_00211">
    <property type="entry name" value="TrpD"/>
    <property type="match status" value="1"/>
</dbReference>
<comment type="function">
    <text evidence="9">Catalyzes the transfer of the phosphoribosyl group of 5-phosphorylribose-1-pyrophosphate (PRPP) to anthranilate to yield N-(5'-phosphoribosyl)-anthranilate (PRA).</text>
</comment>
<comment type="caution">
    <text evidence="9">Lacks conserved residue(s) required for the propagation of feature annotation.</text>
</comment>
<feature type="binding site" evidence="9">
    <location>
        <position position="171"/>
    </location>
    <ligand>
        <name>anthranilate</name>
        <dbReference type="ChEBI" id="CHEBI:16567"/>
        <label>2</label>
    </ligand>
</feature>
<dbReference type="PANTHER" id="PTHR43285">
    <property type="entry name" value="ANTHRANILATE PHOSPHORIBOSYLTRANSFERASE"/>
    <property type="match status" value="1"/>
</dbReference>
<evidence type="ECO:0000259" key="10">
    <source>
        <dbReference type="Pfam" id="PF00591"/>
    </source>
</evidence>
<evidence type="ECO:0000256" key="3">
    <source>
        <dbReference type="ARBA" id="ARBA00022676"/>
    </source>
</evidence>
<keyword evidence="13" id="KW-1185">Reference proteome</keyword>
<keyword evidence="2 9" id="KW-0028">Amino-acid biosynthesis</keyword>
<evidence type="ECO:0000256" key="5">
    <source>
        <dbReference type="ARBA" id="ARBA00022822"/>
    </source>
</evidence>
<proteinExistence type="inferred from homology"/>
<dbReference type="InterPro" id="IPR035902">
    <property type="entry name" value="Nuc_phospho_transferase"/>
</dbReference>
<feature type="binding site" evidence="9">
    <location>
        <begin position="88"/>
        <end position="89"/>
    </location>
    <ligand>
        <name>5-phospho-alpha-D-ribose 1-diphosphate</name>
        <dbReference type="ChEBI" id="CHEBI:58017"/>
    </ligand>
</feature>
<dbReference type="InterPro" id="IPR017459">
    <property type="entry name" value="Glycosyl_Trfase_fam3_N_dom"/>
</dbReference>
<dbReference type="GO" id="GO:0000162">
    <property type="term" value="P:L-tryptophan biosynthetic process"/>
    <property type="evidence" value="ECO:0007669"/>
    <property type="project" value="UniProtKB-UniRule"/>
</dbReference>
<accession>A0A5C8PPB5</accession>
<evidence type="ECO:0000313" key="13">
    <source>
        <dbReference type="Proteomes" id="UP000321638"/>
    </source>
</evidence>
<evidence type="ECO:0000256" key="9">
    <source>
        <dbReference type="HAMAP-Rule" id="MF_00211"/>
    </source>
</evidence>
<keyword evidence="9" id="KW-0479">Metal-binding</keyword>
<keyword evidence="5 9" id="KW-0822">Tryptophan biosynthesis</keyword>
<keyword evidence="6 9" id="KW-0057">Aromatic amino acid biosynthesis</keyword>
<gene>
    <name evidence="9 12" type="primary">trpD</name>
    <name evidence="12" type="ORF">FHP25_11070</name>
</gene>
<sequence>MSGDIDEFRQLLAKVGTGAGLTRPEAERAFDIMTAGNATPAQMGAFLMALRVRGETADELAGGAAVLRAKVLRVNAPPGAIDIVGTGGDHHGTYNVSSASALVVAGCGVPVAKHGNRAFTSKSGAGDVLGALGVGLELPVETLEQSLREAGICFLMAPRHHSAMRNVAGPRVELAPTRTIFNMLGPLSNPALVRRQLVGVYDRKWVRPVAEALGQLGLERALVVHGADGMDEITTTTTTFAAEMMSHDGGRVTIRELEITPEEAGLPRATLEQLKGRDPAYNAAAIRGVLSGEKSAFRDIVLLNAGAALTVAGKASTIKDGAAMAAQAIASGKAKAALDKLIAICGAAKG</sequence>
<dbReference type="GO" id="GO:0004048">
    <property type="term" value="F:anthranilate phosphoribosyltransferase activity"/>
    <property type="evidence" value="ECO:0007669"/>
    <property type="project" value="UniProtKB-UniRule"/>
</dbReference>
<dbReference type="InterPro" id="IPR000312">
    <property type="entry name" value="Glycosyl_Trfase_fam3"/>
</dbReference>
<dbReference type="SUPFAM" id="SSF52418">
    <property type="entry name" value="Nucleoside phosphorylase/phosphoribosyltransferase catalytic domain"/>
    <property type="match status" value="1"/>
</dbReference>
<dbReference type="AlphaFoldDB" id="A0A5C8PPB5"/>
<feature type="binding site" evidence="9">
    <location>
        <position position="85"/>
    </location>
    <ligand>
        <name>5-phospho-alpha-D-ribose 1-diphosphate</name>
        <dbReference type="ChEBI" id="CHEBI:58017"/>
    </ligand>
</feature>
<feature type="domain" description="Glycosyl transferase family 3" evidence="10">
    <location>
        <begin position="80"/>
        <end position="334"/>
    </location>
</feature>
<reference evidence="12 13" key="1">
    <citation type="submission" date="2019-06" db="EMBL/GenBank/DDBJ databases">
        <title>New taxonomy in bacterial strain CC-CFT640, isolated from vineyard.</title>
        <authorList>
            <person name="Lin S.-Y."/>
            <person name="Tsai C.-F."/>
            <person name="Young C.-C."/>
        </authorList>
    </citation>
    <scope>NUCLEOTIDE SEQUENCE [LARGE SCALE GENOMIC DNA]</scope>
    <source>
        <strain evidence="12 13">CC-CFT640</strain>
    </source>
</reference>
<evidence type="ECO:0000256" key="6">
    <source>
        <dbReference type="ARBA" id="ARBA00023141"/>
    </source>
</evidence>
<keyword evidence="4 9" id="KW-0808">Transferase</keyword>
<dbReference type="Pfam" id="PF00591">
    <property type="entry name" value="Glycos_transf_3"/>
    <property type="match status" value="1"/>
</dbReference>
<feature type="binding site" evidence="9">
    <location>
        <position position="125"/>
    </location>
    <ligand>
        <name>5-phospho-alpha-D-ribose 1-diphosphate</name>
        <dbReference type="ChEBI" id="CHEBI:58017"/>
    </ligand>
</feature>
<dbReference type="OrthoDB" id="9806430at2"/>
<feature type="binding site" evidence="9">
    <location>
        <position position="85"/>
    </location>
    <ligand>
        <name>anthranilate</name>
        <dbReference type="ChEBI" id="CHEBI:16567"/>
        <label>1</label>
    </ligand>
</feature>
<protein>
    <recommendedName>
        <fullName evidence="9">Anthranilate phosphoribosyltransferase</fullName>
        <ecNumber evidence="9">2.4.2.18</ecNumber>
    </recommendedName>
</protein>